<evidence type="ECO:0000259" key="9">
    <source>
        <dbReference type="Pfam" id="PF01171"/>
    </source>
</evidence>
<dbReference type="EMBL" id="JAAGWH010000030">
    <property type="protein sequence ID" value="NEK94679.1"/>
    <property type="molecule type" value="Genomic_DNA"/>
</dbReference>
<reference evidence="12 14" key="2">
    <citation type="submission" date="2020-02" db="EMBL/GenBank/DDBJ databases">
        <title>The WGS of Modestobacter muralis DSM 100205.</title>
        <authorList>
            <person name="Jiang Z."/>
        </authorList>
    </citation>
    <scope>NUCLEOTIDE SEQUENCE [LARGE SCALE GENOMIC DNA]</scope>
    <source>
        <strain evidence="12 14">DSM 100205</strain>
    </source>
</reference>
<dbReference type="PANTHER" id="PTHR43033">
    <property type="entry name" value="TRNA(ILE)-LYSIDINE SYNTHASE-RELATED"/>
    <property type="match status" value="1"/>
</dbReference>
<comment type="subcellular location">
    <subcellularLocation>
        <location evidence="7">Cytoplasm</location>
    </subcellularLocation>
</comment>
<keyword evidence="3 7" id="KW-0819">tRNA processing</keyword>
<dbReference type="SUPFAM" id="SSF82829">
    <property type="entry name" value="MesJ substrate recognition domain-like"/>
    <property type="match status" value="1"/>
</dbReference>
<dbReference type="EMBL" id="JAAGWB010000032">
    <property type="protein sequence ID" value="NEN51567.1"/>
    <property type="molecule type" value="Genomic_DNA"/>
</dbReference>
<proteinExistence type="inferred from homology"/>
<evidence type="ECO:0000256" key="5">
    <source>
        <dbReference type="ARBA" id="ARBA00022840"/>
    </source>
</evidence>
<reference evidence="11 13" key="1">
    <citation type="submission" date="2020-01" db="EMBL/GenBank/DDBJ databases">
        <title>the WGS Modestobacter muralis CPCC 204518.</title>
        <authorList>
            <person name="Jiang Z."/>
        </authorList>
    </citation>
    <scope>NUCLEOTIDE SEQUENCE [LARGE SCALE GENOMIC DNA]</scope>
    <source>
        <strain evidence="11 13">DSM 100205</strain>
    </source>
</reference>
<feature type="region of interest" description="Disordered" evidence="8">
    <location>
        <begin position="317"/>
        <end position="341"/>
    </location>
</feature>
<evidence type="ECO:0000256" key="3">
    <source>
        <dbReference type="ARBA" id="ARBA00022694"/>
    </source>
</evidence>
<dbReference type="RefSeq" id="WP_163611251.1">
    <property type="nucleotide sequence ID" value="NZ_JAAGWB010000032.1"/>
</dbReference>
<evidence type="ECO:0000259" key="10">
    <source>
        <dbReference type="Pfam" id="PF09179"/>
    </source>
</evidence>
<comment type="similarity">
    <text evidence="7">Belongs to the tRNA(Ile)-lysidine synthase family.</text>
</comment>
<dbReference type="InterPro" id="IPR011063">
    <property type="entry name" value="TilS/TtcA_N"/>
</dbReference>
<dbReference type="AlphaFoldDB" id="A0A6P0H6Z1"/>
<evidence type="ECO:0000256" key="8">
    <source>
        <dbReference type="SAM" id="MobiDB-lite"/>
    </source>
</evidence>
<evidence type="ECO:0000256" key="1">
    <source>
        <dbReference type="ARBA" id="ARBA00022490"/>
    </source>
</evidence>
<evidence type="ECO:0000256" key="6">
    <source>
        <dbReference type="ARBA" id="ARBA00048539"/>
    </source>
</evidence>
<feature type="binding site" evidence="7">
    <location>
        <begin position="31"/>
        <end position="36"/>
    </location>
    <ligand>
        <name>ATP</name>
        <dbReference type="ChEBI" id="CHEBI:30616"/>
    </ligand>
</feature>
<dbReference type="InterPro" id="IPR012795">
    <property type="entry name" value="tRNA_Ile_lys_synt_N"/>
</dbReference>
<dbReference type="GO" id="GO:0032267">
    <property type="term" value="F:tRNA(Ile)-lysidine synthase activity"/>
    <property type="evidence" value="ECO:0007669"/>
    <property type="project" value="UniProtKB-EC"/>
</dbReference>
<dbReference type="GO" id="GO:0006400">
    <property type="term" value="P:tRNA modification"/>
    <property type="evidence" value="ECO:0007669"/>
    <property type="project" value="UniProtKB-UniRule"/>
</dbReference>
<dbReference type="InterPro" id="IPR015262">
    <property type="entry name" value="tRNA_Ile_lys_synt_subst-bd"/>
</dbReference>
<feature type="domain" description="tRNA(Ile)-lysidine synthase substrate-binding" evidence="10">
    <location>
        <begin position="249"/>
        <end position="314"/>
    </location>
</feature>
<accession>A0A6P0H6Z1</accession>
<feature type="domain" description="tRNA(Ile)-lysidine/2-thiocytidine synthase N-terminal" evidence="9">
    <location>
        <begin position="26"/>
        <end position="199"/>
    </location>
</feature>
<dbReference type="Proteomes" id="UP000471152">
    <property type="component" value="Unassembled WGS sequence"/>
</dbReference>
<evidence type="ECO:0000256" key="4">
    <source>
        <dbReference type="ARBA" id="ARBA00022741"/>
    </source>
</evidence>
<comment type="function">
    <text evidence="7">Ligates lysine onto the cytidine present at position 34 of the AUA codon-specific tRNA(Ile) that contains the anticodon CAU, in an ATP-dependent manner. Cytidine is converted to lysidine, thus changing the amino acid specificity of the tRNA from methionine to isoleucine.</text>
</comment>
<dbReference type="SUPFAM" id="SSF52402">
    <property type="entry name" value="Adenine nucleotide alpha hydrolases-like"/>
    <property type="match status" value="1"/>
</dbReference>
<evidence type="ECO:0000256" key="2">
    <source>
        <dbReference type="ARBA" id="ARBA00022598"/>
    </source>
</evidence>
<sequence>MAGPDPAVAALRSAVRPGLAATTGPVLVACSGGADSVALAAALAFEAPRAGRVVGAVTVDHGLQAGSADQARRTAELLRSLRLSPVLVVPVTVGAAGGPEGAARDARAAALSAAAREHGATVALGHTLDDQAETVLLGLARGSGPRSVAGMVEHRPPFWRPLLGLRRETTRAACAAQQLPVWDDPWNTDPAYTRVRLRTEVLPLLEEVLGGGVAPALGRTAAMLREDLDALDSLAAAELDALQGPDGALPAGPLAELPAAVRRRVLRSWLHRSGVRDLQAVHLAAVDALLTRWRGQGQADLPGGTGVVRTSGRLVVQRGAAPGPRTGRRTARPTAVPPEEP</sequence>
<gene>
    <name evidence="7 12" type="primary">tilS</name>
    <name evidence="12" type="ORF">G3R41_11585</name>
    <name evidence="11" type="ORF">GCU67_10930</name>
</gene>
<dbReference type="InterPro" id="IPR014729">
    <property type="entry name" value="Rossmann-like_a/b/a_fold"/>
</dbReference>
<dbReference type="InterPro" id="IPR012094">
    <property type="entry name" value="tRNA_Ile_lys_synt"/>
</dbReference>
<dbReference type="Pfam" id="PF01171">
    <property type="entry name" value="ATP_bind_3"/>
    <property type="match status" value="1"/>
</dbReference>
<keyword evidence="5 7" id="KW-0067">ATP-binding</keyword>
<evidence type="ECO:0000256" key="7">
    <source>
        <dbReference type="HAMAP-Rule" id="MF_01161"/>
    </source>
</evidence>
<name>A0A6P0H6Z1_9ACTN</name>
<dbReference type="Pfam" id="PF09179">
    <property type="entry name" value="TilS"/>
    <property type="match status" value="1"/>
</dbReference>
<organism evidence="12 14">
    <name type="scientific">Modestobacter muralis</name>
    <dbReference type="NCBI Taxonomy" id="1608614"/>
    <lineage>
        <taxon>Bacteria</taxon>
        <taxon>Bacillati</taxon>
        <taxon>Actinomycetota</taxon>
        <taxon>Actinomycetes</taxon>
        <taxon>Geodermatophilales</taxon>
        <taxon>Geodermatophilaceae</taxon>
        <taxon>Modestobacter</taxon>
    </lineage>
</organism>
<keyword evidence="1 7" id="KW-0963">Cytoplasm</keyword>
<comment type="caution">
    <text evidence="12">The sequence shown here is derived from an EMBL/GenBank/DDBJ whole genome shotgun (WGS) entry which is preliminary data.</text>
</comment>
<dbReference type="GO" id="GO:0005737">
    <property type="term" value="C:cytoplasm"/>
    <property type="evidence" value="ECO:0007669"/>
    <property type="project" value="UniProtKB-SubCell"/>
</dbReference>
<evidence type="ECO:0000313" key="13">
    <source>
        <dbReference type="Proteomes" id="UP000468828"/>
    </source>
</evidence>
<dbReference type="Proteomes" id="UP000468828">
    <property type="component" value="Unassembled WGS sequence"/>
</dbReference>
<evidence type="ECO:0000313" key="12">
    <source>
        <dbReference type="EMBL" id="NEN51567.1"/>
    </source>
</evidence>
<keyword evidence="13" id="KW-1185">Reference proteome</keyword>
<comment type="domain">
    <text evidence="7">The N-terminal region contains the highly conserved SGGXDS motif, predicted to be a P-loop motif involved in ATP binding.</text>
</comment>
<keyword evidence="4 7" id="KW-0547">Nucleotide-binding</keyword>
<comment type="catalytic activity">
    <reaction evidence="6 7">
        <text>cytidine(34) in tRNA(Ile2) + L-lysine + ATP = lysidine(34) in tRNA(Ile2) + AMP + diphosphate + H(+)</text>
        <dbReference type="Rhea" id="RHEA:43744"/>
        <dbReference type="Rhea" id="RHEA-COMP:10625"/>
        <dbReference type="Rhea" id="RHEA-COMP:10670"/>
        <dbReference type="ChEBI" id="CHEBI:15378"/>
        <dbReference type="ChEBI" id="CHEBI:30616"/>
        <dbReference type="ChEBI" id="CHEBI:32551"/>
        <dbReference type="ChEBI" id="CHEBI:33019"/>
        <dbReference type="ChEBI" id="CHEBI:82748"/>
        <dbReference type="ChEBI" id="CHEBI:83665"/>
        <dbReference type="ChEBI" id="CHEBI:456215"/>
        <dbReference type="EC" id="6.3.4.19"/>
    </reaction>
</comment>
<dbReference type="Gene3D" id="1.20.59.20">
    <property type="match status" value="1"/>
</dbReference>
<dbReference type="PANTHER" id="PTHR43033:SF1">
    <property type="entry name" value="TRNA(ILE)-LYSIDINE SYNTHASE-RELATED"/>
    <property type="match status" value="1"/>
</dbReference>
<dbReference type="HAMAP" id="MF_01161">
    <property type="entry name" value="tRNA_Ile_lys_synt"/>
    <property type="match status" value="1"/>
</dbReference>
<dbReference type="Gene3D" id="3.40.50.620">
    <property type="entry name" value="HUPs"/>
    <property type="match status" value="1"/>
</dbReference>
<dbReference type="NCBIfam" id="TIGR02432">
    <property type="entry name" value="lysidine_TilS_N"/>
    <property type="match status" value="1"/>
</dbReference>
<keyword evidence="2 7" id="KW-0436">Ligase</keyword>
<dbReference type="CDD" id="cd01992">
    <property type="entry name" value="TilS_N"/>
    <property type="match status" value="1"/>
</dbReference>
<protein>
    <recommendedName>
        <fullName evidence="7">tRNA(Ile)-lysidine synthase</fullName>
        <ecNumber evidence="7">6.3.4.19</ecNumber>
    </recommendedName>
    <alternativeName>
        <fullName evidence="7">tRNA(Ile)-2-lysyl-cytidine synthase</fullName>
    </alternativeName>
    <alternativeName>
        <fullName evidence="7">tRNA(Ile)-lysidine synthetase</fullName>
    </alternativeName>
</protein>
<dbReference type="GO" id="GO:0005524">
    <property type="term" value="F:ATP binding"/>
    <property type="evidence" value="ECO:0007669"/>
    <property type="project" value="UniProtKB-UniRule"/>
</dbReference>
<evidence type="ECO:0000313" key="14">
    <source>
        <dbReference type="Proteomes" id="UP000471152"/>
    </source>
</evidence>
<dbReference type="EC" id="6.3.4.19" evidence="7"/>
<evidence type="ECO:0000313" key="11">
    <source>
        <dbReference type="EMBL" id="NEK94679.1"/>
    </source>
</evidence>